<accession>A0AAD9SL88</accession>
<keyword evidence="1" id="KW-0732">Signal</keyword>
<feature type="signal peptide" evidence="1">
    <location>
        <begin position="1"/>
        <end position="19"/>
    </location>
</feature>
<dbReference type="PANTHER" id="PTHR35605">
    <property type="entry name" value="ECP2 EFFECTOR PROTEIN DOMAIN-CONTAINING PROTEIN-RELATED"/>
    <property type="match status" value="1"/>
</dbReference>
<dbReference type="AlphaFoldDB" id="A0AAD9SL88"/>
<dbReference type="EMBL" id="JAUJFL010000002">
    <property type="protein sequence ID" value="KAK2611820.1"/>
    <property type="molecule type" value="Genomic_DNA"/>
</dbReference>
<feature type="chain" id="PRO_5042101542" evidence="1">
    <location>
        <begin position="20"/>
        <end position="151"/>
    </location>
</feature>
<dbReference type="PANTHER" id="PTHR35605:SF1">
    <property type="entry name" value="ECP2 EFFECTOR PROTEIN DOMAIN-CONTAINING PROTEIN-RELATED"/>
    <property type="match status" value="1"/>
</dbReference>
<reference evidence="2" key="1">
    <citation type="submission" date="2023-06" db="EMBL/GenBank/DDBJ databases">
        <authorList>
            <person name="Noh H."/>
        </authorList>
    </citation>
    <scope>NUCLEOTIDE SEQUENCE</scope>
    <source>
        <strain evidence="2">DUCC20226</strain>
    </source>
</reference>
<evidence type="ECO:0000313" key="2">
    <source>
        <dbReference type="EMBL" id="KAK2611820.1"/>
    </source>
</evidence>
<protein>
    <submittedName>
        <fullName evidence="2">Uncharacterized protein</fullName>
    </submittedName>
</protein>
<sequence>MLFTILTLLAAALLGMAQAAPSTAVQLARDDQKNANLTHIICQPQMFLEARADFTDNGIKYLRNKNTADPLFGPKTNGKHCTRVSCEYASGIYVCNDNDFGVRVPLDTLADYAQAVRDDPDKRCNYHVKQYKGGKDDEDVTWGQAFDANGW</sequence>
<comment type="caution">
    <text evidence="2">The sequence shown here is derived from an EMBL/GenBank/DDBJ whole genome shotgun (WGS) entry which is preliminary data.</text>
</comment>
<proteinExistence type="predicted"/>
<dbReference type="Proteomes" id="UP001265746">
    <property type="component" value="Unassembled WGS sequence"/>
</dbReference>
<gene>
    <name evidence="2" type="ORF">N8I77_005143</name>
</gene>
<keyword evidence="3" id="KW-1185">Reference proteome</keyword>
<evidence type="ECO:0000313" key="3">
    <source>
        <dbReference type="Proteomes" id="UP001265746"/>
    </source>
</evidence>
<name>A0AAD9SL88_PHOAM</name>
<evidence type="ECO:0000256" key="1">
    <source>
        <dbReference type="SAM" id="SignalP"/>
    </source>
</evidence>
<organism evidence="2 3">
    <name type="scientific">Phomopsis amygdali</name>
    <name type="common">Fusicoccum amygdali</name>
    <dbReference type="NCBI Taxonomy" id="1214568"/>
    <lineage>
        <taxon>Eukaryota</taxon>
        <taxon>Fungi</taxon>
        <taxon>Dikarya</taxon>
        <taxon>Ascomycota</taxon>
        <taxon>Pezizomycotina</taxon>
        <taxon>Sordariomycetes</taxon>
        <taxon>Sordariomycetidae</taxon>
        <taxon>Diaporthales</taxon>
        <taxon>Diaporthaceae</taxon>
        <taxon>Diaporthe</taxon>
    </lineage>
</organism>